<dbReference type="Gene3D" id="3.10.10.10">
    <property type="entry name" value="HIV Type 1 Reverse Transcriptase, subunit A, domain 1"/>
    <property type="match status" value="1"/>
</dbReference>
<dbReference type="Gene3D" id="3.30.70.270">
    <property type="match status" value="1"/>
</dbReference>
<dbReference type="PANTHER" id="PTHR24559">
    <property type="entry name" value="TRANSPOSON TY3-I GAG-POL POLYPROTEIN"/>
    <property type="match status" value="1"/>
</dbReference>
<dbReference type="InterPro" id="IPR043502">
    <property type="entry name" value="DNA/RNA_pol_sf"/>
</dbReference>
<dbReference type="Proteomes" id="UP000824469">
    <property type="component" value="Unassembled WGS sequence"/>
</dbReference>
<evidence type="ECO:0000313" key="1">
    <source>
        <dbReference type="EMBL" id="KAH9306759.1"/>
    </source>
</evidence>
<reference evidence="1 2" key="1">
    <citation type="journal article" date="2021" name="Nat. Plants">
        <title>The Taxus genome provides insights into paclitaxel biosynthesis.</title>
        <authorList>
            <person name="Xiong X."/>
            <person name="Gou J."/>
            <person name="Liao Q."/>
            <person name="Li Y."/>
            <person name="Zhou Q."/>
            <person name="Bi G."/>
            <person name="Li C."/>
            <person name="Du R."/>
            <person name="Wang X."/>
            <person name="Sun T."/>
            <person name="Guo L."/>
            <person name="Liang H."/>
            <person name="Lu P."/>
            <person name="Wu Y."/>
            <person name="Zhang Z."/>
            <person name="Ro D.K."/>
            <person name="Shang Y."/>
            <person name="Huang S."/>
            <person name="Yan J."/>
        </authorList>
    </citation>
    <scope>NUCLEOTIDE SEQUENCE [LARGE SCALE GENOMIC DNA]</scope>
    <source>
        <strain evidence="1">Ta-2019</strain>
    </source>
</reference>
<proteinExistence type="predicted"/>
<gene>
    <name evidence="1" type="ORF">KI387_011163</name>
</gene>
<accession>A0AA38FM32</accession>
<feature type="non-terminal residue" evidence="1">
    <location>
        <position position="232"/>
    </location>
</feature>
<dbReference type="EMBL" id="JAHRHJ020000008">
    <property type="protein sequence ID" value="KAH9306759.1"/>
    <property type="molecule type" value="Genomic_DNA"/>
</dbReference>
<dbReference type="AlphaFoldDB" id="A0AA38FM32"/>
<feature type="non-terminal residue" evidence="1">
    <location>
        <position position="1"/>
    </location>
</feature>
<sequence>LEVHFDEVDDIDAKLLEHDFLEKEKEKMVYMVENEEVEKLDIDHSECTCEVLDGVDEKGHAYHEPMKTKKVNIGMTVEPKEAIIGDYCSDSKVAKIIKLLRDFQDLFPRAYHELKGVHESLGKMKIKLKEGVHPVRKRPYMVNPNMCIKFKKEIDNMLESGINDPVEESKWVSPVLINIKKYGRIWIFLDYMEMNVACLIDPFPTPFTEEILEGVARCEIYSFTDEFSGYHQ</sequence>
<dbReference type="SUPFAM" id="SSF56672">
    <property type="entry name" value="DNA/RNA polymerases"/>
    <property type="match status" value="1"/>
</dbReference>
<keyword evidence="2" id="KW-1185">Reference proteome</keyword>
<organism evidence="1 2">
    <name type="scientific">Taxus chinensis</name>
    <name type="common">Chinese yew</name>
    <name type="synonym">Taxus wallichiana var. chinensis</name>
    <dbReference type="NCBI Taxonomy" id="29808"/>
    <lineage>
        <taxon>Eukaryota</taxon>
        <taxon>Viridiplantae</taxon>
        <taxon>Streptophyta</taxon>
        <taxon>Embryophyta</taxon>
        <taxon>Tracheophyta</taxon>
        <taxon>Spermatophyta</taxon>
        <taxon>Pinopsida</taxon>
        <taxon>Pinidae</taxon>
        <taxon>Conifers II</taxon>
        <taxon>Cupressales</taxon>
        <taxon>Taxaceae</taxon>
        <taxon>Taxus</taxon>
    </lineage>
</organism>
<dbReference type="OMA" id="GHAYHEP"/>
<protein>
    <submittedName>
        <fullName evidence="1">Uncharacterized protein</fullName>
    </submittedName>
</protein>
<name>A0AA38FM32_TAXCH</name>
<evidence type="ECO:0000313" key="2">
    <source>
        <dbReference type="Proteomes" id="UP000824469"/>
    </source>
</evidence>
<dbReference type="InterPro" id="IPR053134">
    <property type="entry name" value="RNA-dir_DNA_polymerase"/>
</dbReference>
<dbReference type="InterPro" id="IPR043128">
    <property type="entry name" value="Rev_trsase/Diguanyl_cyclase"/>
</dbReference>
<dbReference type="PANTHER" id="PTHR24559:SF444">
    <property type="entry name" value="REVERSE TRANSCRIPTASE DOMAIN-CONTAINING PROTEIN"/>
    <property type="match status" value="1"/>
</dbReference>
<comment type="caution">
    <text evidence="1">The sequence shown here is derived from an EMBL/GenBank/DDBJ whole genome shotgun (WGS) entry which is preliminary data.</text>
</comment>